<dbReference type="Pfam" id="PF00563">
    <property type="entry name" value="EAL"/>
    <property type="match status" value="1"/>
</dbReference>
<name>A0ABN1H3M1_9ACTN</name>
<dbReference type="SUPFAM" id="SSF52172">
    <property type="entry name" value="CheY-like"/>
    <property type="match status" value="1"/>
</dbReference>
<dbReference type="Gene3D" id="3.20.20.450">
    <property type="entry name" value="EAL domain"/>
    <property type="match status" value="1"/>
</dbReference>
<dbReference type="CDD" id="cd17551">
    <property type="entry name" value="REC_RpfG-like"/>
    <property type="match status" value="1"/>
</dbReference>
<accession>A0ABN1H3M1</accession>
<dbReference type="PANTHER" id="PTHR33121:SF76">
    <property type="entry name" value="SIGNALING PROTEIN"/>
    <property type="match status" value="1"/>
</dbReference>
<dbReference type="SUPFAM" id="SSF141868">
    <property type="entry name" value="EAL domain-like"/>
    <property type="match status" value="1"/>
</dbReference>
<dbReference type="InterPro" id="IPR050706">
    <property type="entry name" value="Cyclic-di-GMP_PDE-like"/>
</dbReference>
<evidence type="ECO:0000256" key="1">
    <source>
        <dbReference type="PROSITE-ProRule" id="PRU00169"/>
    </source>
</evidence>
<dbReference type="PROSITE" id="PS50110">
    <property type="entry name" value="RESPONSE_REGULATORY"/>
    <property type="match status" value="1"/>
</dbReference>
<evidence type="ECO:0000259" key="2">
    <source>
        <dbReference type="PROSITE" id="PS50110"/>
    </source>
</evidence>
<sequence length="407" mass="44540">MLERFADADVLVVDDNRANVALLTAILERAGLRNVRAYTDPREAVAGLAQRPDLALVDLHMPHLDGYAVLERIVERAAGSYLPALVLTADVSTEAMRRALATGAHDFVTKPFDATEVVLRVRNLLQTNALHKELRLHNRWLRSKVDEQRAYAEAERGERSQQEARIRRVLDERALTVLYQPVADVRTGRVVGVEALARFPGEFARTPDVWFAEADRVGLGVELQMLAIEEALAALNALPADVLLGVNLTPSVLLDRAHRLATVTEPVLERLVLELTEQVPVEDYDALNAAAEPLRKGGARLAVDDTGAGYAGLQHLVALSPDIVKLDLSLTRGVDRDPTRRALASALVRFGTDTGSGVLAEGVETAAELESLRELAVPWAQGYLIARPLPLDEVLRFCRGDDGRPPE</sequence>
<dbReference type="Pfam" id="PF00072">
    <property type="entry name" value="Response_reg"/>
    <property type="match status" value="1"/>
</dbReference>
<dbReference type="InterPro" id="IPR035919">
    <property type="entry name" value="EAL_sf"/>
</dbReference>
<dbReference type="PROSITE" id="PS50883">
    <property type="entry name" value="EAL"/>
    <property type="match status" value="1"/>
</dbReference>
<proteinExistence type="predicted"/>
<feature type="modified residue" description="4-aspartylphosphate" evidence="1">
    <location>
        <position position="58"/>
    </location>
</feature>
<gene>
    <name evidence="4" type="ORF">GCM10009547_34630</name>
</gene>
<reference evidence="4 5" key="1">
    <citation type="journal article" date="2019" name="Int. J. Syst. Evol. Microbiol.">
        <title>The Global Catalogue of Microorganisms (GCM) 10K type strain sequencing project: providing services to taxonomists for standard genome sequencing and annotation.</title>
        <authorList>
            <consortium name="The Broad Institute Genomics Platform"/>
            <consortium name="The Broad Institute Genome Sequencing Center for Infectious Disease"/>
            <person name="Wu L."/>
            <person name="Ma J."/>
        </authorList>
    </citation>
    <scope>NUCLEOTIDE SEQUENCE [LARGE SCALE GENOMIC DNA]</scope>
    <source>
        <strain evidence="4 5">JCM 10671</strain>
    </source>
</reference>
<evidence type="ECO:0000313" key="4">
    <source>
        <dbReference type="EMBL" id="GAA0628085.1"/>
    </source>
</evidence>
<dbReference type="SMART" id="SM00052">
    <property type="entry name" value="EAL"/>
    <property type="match status" value="1"/>
</dbReference>
<dbReference type="InterPro" id="IPR001789">
    <property type="entry name" value="Sig_transdc_resp-reg_receiver"/>
</dbReference>
<dbReference type="Proteomes" id="UP001500957">
    <property type="component" value="Unassembled WGS sequence"/>
</dbReference>
<protein>
    <submittedName>
        <fullName evidence="4">Uncharacterized protein</fullName>
    </submittedName>
</protein>
<dbReference type="CDD" id="cd01948">
    <property type="entry name" value="EAL"/>
    <property type="match status" value="1"/>
</dbReference>
<evidence type="ECO:0000313" key="5">
    <source>
        <dbReference type="Proteomes" id="UP001500957"/>
    </source>
</evidence>
<dbReference type="PANTHER" id="PTHR33121">
    <property type="entry name" value="CYCLIC DI-GMP PHOSPHODIESTERASE PDEF"/>
    <property type="match status" value="1"/>
</dbReference>
<keyword evidence="1" id="KW-0597">Phosphoprotein</keyword>
<dbReference type="Gene3D" id="3.40.50.2300">
    <property type="match status" value="1"/>
</dbReference>
<dbReference type="RefSeq" id="WP_344607024.1">
    <property type="nucleotide sequence ID" value="NZ_BAAAHE010000030.1"/>
</dbReference>
<feature type="domain" description="Response regulatory" evidence="2">
    <location>
        <begin position="9"/>
        <end position="125"/>
    </location>
</feature>
<evidence type="ECO:0000259" key="3">
    <source>
        <dbReference type="PROSITE" id="PS50883"/>
    </source>
</evidence>
<comment type="caution">
    <text evidence="4">The sequence shown here is derived from an EMBL/GenBank/DDBJ whole genome shotgun (WGS) entry which is preliminary data.</text>
</comment>
<dbReference type="InterPro" id="IPR011006">
    <property type="entry name" value="CheY-like_superfamily"/>
</dbReference>
<feature type="domain" description="EAL" evidence="3">
    <location>
        <begin position="159"/>
        <end position="402"/>
    </location>
</feature>
<organism evidence="4 5">
    <name type="scientific">Sporichthya brevicatena</name>
    <dbReference type="NCBI Taxonomy" id="171442"/>
    <lineage>
        <taxon>Bacteria</taxon>
        <taxon>Bacillati</taxon>
        <taxon>Actinomycetota</taxon>
        <taxon>Actinomycetes</taxon>
        <taxon>Sporichthyales</taxon>
        <taxon>Sporichthyaceae</taxon>
        <taxon>Sporichthya</taxon>
    </lineage>
</organism>
<keyword evidence="5" id="KW-1185">Reference proteome</keyword>
<dbReference type="InterPro" id="IPR001633">
    <property type="entry name" value="EAL_dom"/>
</dbReference>
<dbReference type="EMBL" id="BAAAHE010000030">
    <property type="protein sequence ID" value="GAA0628085.1"/>
    <property type="molecule type" value="Genomic_DNA"/>
</dbReference>
<dbReference type="SMART" id="SM00448">
    <property type="entry name" value="REC"/>
    <property type="match status" value="1"/>
</dbReference>